<dbReference type="EMBL" id="LT630450">
    <property type="protein sequence ID" value="SFV73061.1"/>
    <property type="molecule type" value="Genomic_DNA"/>
</dbReference>
<evidence type="ECO:0000313" key="4">
    <source>
        <dbReference type="EMBL" id="SFV73061.1"/>
    </source>
</evidence>
<keyword evidence="4" id="KW-0328">Glycosyltransferase</keyword>
<dbReference type="KEGG" id="dpg:DESPIGER_1210"/>
<feature type="transmembrane region" description="Helical" evidence="1">
    <location>
        <begin position="422"/>
        <end position="441"/>
    </location>
</feature>
<dbReference type="GO" id="GO:0016020">
    <property type="term" value="C:membrane"/>
    <property type="evidence" value="ECO:0007669"/>
    <property type="project" value="InterPro"/>
</dbReference>
<dbReference type="Gene3D" id="3.40.1380.40">
    <property type="match status" value="1"/>
</dbReference>
<protein>
    <submittedName>
        <fullName evidence="4">Oligosaccharyltransferase PglB</fullName>
        <ecNumber evidence="4">2.4.99.18</ecNumber>
    </submittedName>
</protein>
<feature type="transmembrane region" description="Helical" evidence="1">
    <location>
        <begin position="453"/>
        <end position="476"/>
    </location>
</feature>
<evidence type="ECO:0000259" key="2">
    <source>
        <dbReference type="Pfam" id="PF02516"/>
    </source>
</evidence>
<dbReference type="Pfam" id="PF21436">
    <property type="entry name" value="STT3-PglB_core"/>
    <property type="match status" value="1"/>
</dbReference>
<keyword evidence="5" id="KW-1185">Reference proteome</keyword>
<dbReference type="Proteomes" id="UP000186323">
    <property type="component" value="Chromosome I"/>
</dbReference>
<sequence>MTDKPVSVYFTAENRTFWLHGLFWGLVTFGLAFALRMVEWPCWQNPEYRLGSEWLLATHDAYHWVAGAEGFGHAVGHPMAVMLRGMADLLGTYPAAVAFWFPALLSCFVAVIVYAWVWALGSMEAGVAAGLLTSLAPGFLARTLLGYYDTDLVTLFFPLLMTLAPACWAMRYMLLPQLILKKLIVGSGLAAAKRLWGSSLAEQDLRLGNPLRWQWVVLLGVSGVISWWTQEWHSVFPYLTRYNVCLLAFMSLVMAPRGRRNLLLLGSLAYALPTLGGPLFFGFSALLMTAGWTRARQMYRLRQWLCRPWVLILLWLGVGFLFLSGELLQTITHQLSLYMKKAEVSGGSGALALIYPPAGQALTEVQDLGLLAVLAYFHPWHEAAALGLLGFVWVIFRRPGALFLLPLAALGLLSTKMGGRMVMFGAPIVAVGLTLPLYWLLQRLLRRLRPDVTGILTSALLLALLVAPFVNIIPAMSQGPMINRRHAEMLSRAQTVVPKDATLWLWWDWGYAAHHFARRHTIADGARNAGAPLYLSAAVLGTDNPRFARQLIRYTSRFAKGRDPFDEEVAGAVFAGLDAQQAQDLMDRLRSPETALVEGEGRQFVTVSFEMLRLGFWISNFGNWDFVTRQGEGAALSILPQALAYNLDKGEVLLDDGATPIRPASISVFEETGVTRRDYIQQWFDSHPRATAAQRQEFLSGRRNVHFFFNRITDEKLAMDANLYNSLMVRLLVGNPQDPAISPYFKLVYDNVFCRIYEVL</sequence>
<dbReference type="InterPro" id="IPR048999">
    <property type="entry name" value="STT3-PglB_core"/>
</dbReference>
<feature type="transmembrane region" description="Helical" evidence="1">
    <location>
        <begin position="92"/>
        <end position="119"/>
    </location>
</feature>
<keyword evidence="1" id="KW-0812">Transmembrane</keyword>
<reference evidence="5" key="1">
    <citation type="submission" date="2016-10" db="EMBL/GenBank/DDBJ databases">
        <authorList>
            <person name="Wegmann U."/>
        </authorList>
    </citation>
    <scope>NUCLEOTIDE SEQUENCE [LARGE SCALE GENOMIC DNA]</scope>
</reference>
<evidence type="ECO:0000313" key="5">
    <source>
        <dbReference type="Proteomes" id="UP000186323"/>
    </source>
</evidence>
<dbReference type="InterPro" id="IPR048307">
    <property type="entry name" value="STT3_N"/>
</dbReference>
<dbReference type="UniPathway" id="UPA00378"/>
<gene>
    <name evidence="4" type="ORF">DESPIGER_1210</name>
</gene>
<feature type="transmembrane region" description="Helical" evidence="1">
    <location>
        <begin position="304"/>
        <end position="323"/>
    </location>
</feature>
<name>A0A1K1LED4_9BACT</name>
<dbReference type="OrthoDB" id="9796223at2"/>
<keyword evidence="4" id="KW-0808">Transferase</keyword>
<dbReference type="EC" id="2.4.99.18" evidence="4"/>
<dbReference type="GO" id="GO:0004579">
    <property type="term" value="F:dolichyl-diphosphooligosaccharide-protein glycotransferase activity"/>
    <property type="evidence" value="ECO:0007669"/>
    <property type="project" value="UniProtKB-EC"/>
</dbReference>
<dbReference type="RefSeq" id="WP_072334320.1">
    <property type="nucleotide sequence ID" value="NZ_CALJDE010000060.1"/>
</dbReference>
<feature type="transmembrane region" description="Helical" evidence="1">
    <location>
        <begin position="125"/>
        <end position="145"/>
    </location>
</feature>
<feature type="transmembrane region" description="Helical" evidence="1">
    <location>
        <begin position="17"/>
        <end position="35"/>
    </location>
</feature>
<dbReference type="AlphaFoldDB" id="A0A1K1LED4"/>
<keyword evidence="1" id="KW-0472">Membrane</keyword>
<accession>A0A1K1LED4</accession>
<proteinExistence type="predicted"/>
<feature type="transmembrane region" description="Helical" evidence="1">
    <location>
        <begin position="383"/>
        <end position="410"/>
    </location>
</feature>
<feature type="transmembrane region" description="Helical" evidence="1">
    <location>
        <begin position="152"/>
        <end position="174"/>
    </location>
</feature>
<feature type="domain" description="Oligosaccharyl transferase STT3 N-terminal" evidence="2">
    <location>
        <begin position="96"/>
        <end position="161"/>
    </location>
</feature>
<feature type="transmembrane region" description="Helical" evidence="1">
    <location>
        <begin position="267"/>
        <end position="292"/>
    </location>
</feature>
<evidence type="ECO:0000256" key="1">
    <source>
        <dbReference type="SAM" id="Phobius"/>
    </source>
</evidence>
<organism evidence="4 5">
    <name type="scientific">Desulfovibrio piger</name>
    <dbReference type="NCBI Taxonomy" id="901"/>
    <lineage>
        <taxon>Bacteria</taxon>
        <taxon>Pseudomonadati</taxon>
        <taxon>Thermodesulfobacteriota</taxon>
        <taxon>Desulfovibrionia</taxon>
        <taxon>Desulfovibrionales</taxon>
        <taxon>Desulfovibrionaceae</taxon>
        <taxon>Desulfovibrio</taxon>
    </lineage>
</organism>
<evidence type="ECO:0000259" key="3">
    <source>
        <dbReference type="Pfam" id="PF21436"/>
    </source>
</evidence>
<feature type="domain" description="STT3/PglB/AglB core" evidence="3">
    <location>
        <begin position="503"/>
        <end position="626"/>
    </location>
</feature>
<feature type="transmembrane region" description="Helical" evidence="1">
    <location>
        <begin position="235"/>
        <end position="255"/>
    </location>
</feature>
<keyword evidence="1" id="KW-1133">Transmembrane helix</keyword>
<dbReference type="Pfam" id="PF02516">
    <property type="entry name" value="STT3"/>
    <property type="match status" value="1"/>
</dbReference>